<feature type="domain" description="Fe/B12 periplasmic-binding" evidence="6">
    <location>
        <begin position="7"/>
        <end position="262"/>
    </location>
</feature>
<dbReference type="Proteomes" id="UP001596016">
    <property type="component" value="Unassembled WGS sequence"/>
</dbReference>
<evidence type="ECO:0000313" key="7">
    <source>
        <dbReference type="EMBL" id="MFC5385617.1"/>
    </source>
</evidence>
<evidence type="ECO:0000256" key="5">
    <source>
        <dbReference type="ARBA" id="ARBA00022729"/>
    </source>
</evidence>
<dbReference type="RefSeq" id="WP_378228562.1">
    <property type="nucleotide sequence ID" value="NZ_JBHSLL010000016.1"/>
</dbReference>
<dbReference type="InterPro" id="IPR002491">
    <property type="entry name" value="ABC_transptr_periplasmic_BD"/>
</dbReference>
<organism evidence="7 8">
    <name type="scientific">Aquamicrobium segne</name>
    <dbReference type="NCBI Taxonomy" id="469547"/>
    <lineage>
        <taxon>Bacteria</taxon>
        <taxon>Pseudomonadati</taxon>
        <taxon>Pseudomonadota</taxon>
        <taxon>Alphaproteobacteria</taxon>
        <taxon>Hyphomicrobiales</taxon>
        <taxon>Phyllobacteriaceae</taxon>
        <taxon>Aquamicrobium</taxon>
    </lineage>
</organism>
<evidence type="ECO:0000256" key="3">
    <source>
        <dbReference type="ARBA" id="ARBA00022448"/>
    </source>
</evidence>
<dbReference type="SUPFAM" id="SSF53807">
    <property type="entry name" value="Helical backbone' metal receptor"/>
    <property type="match status" value="1"/>
</dbReference>
<dbReference type="Pfam" id="PF01497">
    <property type="entry name" value="Peripla_BP_2"/>
    <property type="match status" value="1"/>
</dbReference>
<dbReference type="PANTHER" id="PTHR30532:SF29">
    <property type="entry name" value="FE(3+) DICITRATE-BINDING PERIPLASMIC PROTEIN"/>
    <property type="match status" value="1"/>
</dbReference>
<gene>
    <name evidence="7" type="ORF">ACFPLB_06500</name>
</gene>
<accession>A0ABW0GXH8</accession>
<name>A0ABW0GXH8_9HYPH</name>
<dbReference type="CDD" id="cd01146">
    <property type="entry name" value="FhuD"/>
    <property type="match status" value="1"/>
</dbReference>
<reference evidence="8" key="1">
    <citation type="journal article" date="2019" name="Int. J. Syst. Evol. Microbiol.">
        <title>The Global Catalogue of Microorganisms (GCM) 10K type strain sequencing project: providing services to taxonomists for standard genome sequencing and annotation.</title>
        <authorList>
            <consortium name="The Broad Institute Genomics Platform"/>
            <consortium name="The Broad Institute Genome Sequencing Center for Infectious Disease"/>
            <person name="Wu L."/>
            <person name="Ma J."/>
        </authorList>
    </citation>
    <scope>NUCLEOTIDE SEQUENCE [LARGE SCALE GENOMIC DNA]</scope>
    <source>
        <strain evidence="8">CGMCC 4.1415</strain>
    </source>
</reference>
<keyword evidence="5" id="KW-0732">Signal</keyword>
<dbReference type="EMBL" id="JBHSLL010000016">
    <property type="protein sequence ID" value="MFC5385617.1"/>
    <property type="molecule type" value="Genomic_DNA"/>
</dbReference>
<evidence type="ECO:0000313" key="8">
    <source>
        <dbReference type="Proteomes" id="UP001596016"/>
    </source>
</evidence>
<keyword evidence="8" id="KW-1185">Reference proteome</keyword>
<comment type="caution">
    <text evidence="7">The sequence shown here is derived from an EMBL/GenBank/DDBJ whole genome shotgun (WGS) entry which is preliminary data.</text>
</comment>
<dbReference type="PANTHER" id="PTHR30532">
    <property type="entry name" value="IRON III DICITRATE-BINDING PERIPLASMIC PROTEIN"/>
    <property type="match status" value="1"/>
</dbReference>
<keyword evidence="3" id="KW-0813">Transport</keyword>
<protein>
    <submittedName>
        <fullName evidence="7">Iron-siderophore ABC transporter substrate-binding protein</fullName>
    </submittedName>
</protein>
<comment type="subcellular location">
    <subcellularLocation>
        <location evidence="1">Cell envelope</location>
    </subcellularLocation>
</comment>
<keyword evidence="4" id="KW-0408">Iron</keyword>
<dbReference type="Gene3D" id="3.40.50.1980">
    <property type="entry name" value="Nitrogenase molybdenum iron protein domain"/>
    <property type="match status" value="2"/>
</dbReference>
<keyword evidence="4" id="KW-0410">Iron transport</keyword>
<evidence type="ECO:0000259" key="6">
    <source>
        <dbReference type="PROSITE" id="PS50983"/>
    </source>
</evidence>
<comment type="similarity">
    <text evidence="2">Belongs to the bacterial solute-binding protein 8 family.</text>
</comment>
<keyword evidence="4" id="KW-0406">Ion transport</keyword>
<sequence length="262" mass="28825">MPASPVRVVALHTIFAEAMLVCGIVPVGTVVHGQAIPRHLKAELRDAVSVGQSSAPDFEAILGLAPDLILATPTAQRDSYPLLQAIAPTVLLEEPGANWREWLRAVGVMTGCQEQSDKAIAAYDKRALEIRERLQASHAGETVLLLRVRDKHIRIYGGARRSGPVLFHDLGLTPHSLVPMAENNLVISNEIIPQLTADHIFLMVEDQARMQGLRDTVLWNALPAIRNGHVYEVDIEPWNQSNGPISFRRIIEDVARNMLGDD</sequence>
<proteinExistence type="inferred from homology"/>
<evidence type="ECO:0000256" key="1">
    <source>
        <dbReference type="ARBA" id="ARBA00004196"/>
    </source>
</evidence>
<dbReference type="PROSITE" id="PS50983">
    <property type="entry name" value="FE_B12_PBP"/>
    <property type="match status" value="1"/>
</dbReference>
<evidence type="ECO:0000256" key="2">
    <source>
        <dbReference type="ARBA" id="ARBA00008814"/>
    </source>
</evidence>
<dbReference type="InterPro" id="IPR051313">
    <property type="entry name" value="Bact_iron-sidero_bind"/>
</dbReference>
<evidence type="ECO:0000256" key="4">
    <source>
        <dbReference type="ARBA" id="ARBA00022496"/>
    </source>
</evidence>